<dbReference type="AlphaFoldDB" id="A0A8T3DBH3"/>
<evidence type="ECO:0000256" key="5">
    <source>
        <dbReference type="ARBA" id="ARBA00023040"/>
    </source>
</evidence>
<dbReference type="PROSITE" id="PS50262">
    <property type="entry name" value="G_PROTEIN_RECEP_F1_2"/>
    <property type="match status" value="1"/>
</dbReference>
<feature type="transmembrane region" description="Helical" evidence="9">
    <location>
        <begin position="102"/>
        <end position="123"/>
    </location>
</feature>
<dbReference type="PRINTS" id="PR01157">
    <property type="entry name" value="P2YPURNOCPTR"/>
</dbReference>
<gene>
    <name evidence="11" type="ORF">AGOR_G00125750</name>
</gene>
<keyword evidence="3 9" id="KW-0812">Transmembrane</keyword>
<feature type="transmembrane region" description="Helical" evidence="9">
    <location>
        <begin position="64"/>
        <end position="82"/>
    </location>
</feature>
<feature type="transmembrane region" description="Helical" evidence="9">
    <location>
        <begin position="237"/>
        <end position="260"/>
    </location>
</feature>
<dbReference type="PANTHER" id="PTHR24231">
    <property type="entry name" value="PURINOCEPTOR-RELATED G-PROTEIN COUPLED RECEPTOR"/>
    <property type="match status" value="1"/>
</dbReference>
<dbReference type="Proteomes" id="UP000829720">
    <property type="component" value="Unassembled WGS sequence"/>
</dbReference>
<feature type="transmembrane region" description="Helical" evidence="9">
    <location>
        <begin position="31"/>
        <end position="52"/>
    </location>
</feature>
<keyword evidence="6 9" id="KW-0472">Membrane</keyword>
<dbReference type="Pfam" id="PF00001">
    <property type="entry name" value="7tm_1"/>
    <property type="match status" value="1"/>
</dbReference>
<evidence type="ECO:0000256" key="6">
    <source>
        <dbReference type="ARBA" id="ARBA00023136"/>
    </source>
</evidence>
<evidence type="ECO:0000256" key="3">
    <source>
        <dbReference type="ARBA" id="ARBA00022692"/>
    </source>
</evidence>
<dbReference type="GO" id="GO:0005886">
    <property type="term" value="C:plasma membrane"/>
    <property type="evidence" value="ECO:0007669"/>
    <property type="project" value="UniProtKB-SubCell"/>
</dbReference>
<organism evidence="11 12">
    <name type="scientific">Albula goreensis</name>
    <dbReference type="NCBI Taxonomy" id="1534307"/>
    <lineage>
        <taxon>Eukaryota</taxon>
        <taxon>Metazoa</taxon>
        <taxon>Chordata</taxon>
        <taxon>Craniata</taxon>
        <taxon>Vertebrata</taxon>
        <taxon>Euteleostomi</taxon>
        <taxon>Actinopterygii</taxon>
        <taxon>Neopterygii</taxon>
        <taxon>Teleostei</taxon>
        <taxon>Albuliformes</taxon>
        <taxon>Albulidae</taxon>
        <taxon>Albula</taxon>
    </lineage>
</organism>
<keyword evidence="7" id="KW-0675">Receptor</keyword>
<protein>
    <recommendedName>
        <fullName evidence="10">G-protein coupled receptors family 1 profile domain-containing protein</fullName>
    </recommendedName>
</protein>
<evidence type="ECO:0000256" key="8">
    <source>
        <dbReference type="ARBA" id="ARBA00023224"/>
    </source>
</evidence>
<feature type="transmembrane region" description="Helical" evidence="9">
    <location>
        <begin position="143"/>
        <end position="163"/>
    </location>
</feature>
<dbReference type="EMBL" id="JAERUA010000011">
    <property type="protein sequence ID" value="KAI1893636.1"/>
    <property type="molecule type" value="Genomic_DNA"/>
</dbReference>
<evidence type="ECO:0000313" key="12">
    <source>
        <dbReference type="Proteomes" id="UP000829720"/>
    </source>
</evidence>
<evidence type="ECO:0000313" key="11">
    <source>
        <dbReference type="EMBL" id="KAI1893636.1"/>
    </source>
</evidence>
<name>A0A8T3DBH3_9TELE</name>
<dbReference type="InterPro" id="IPR017452">
    <property type="entry name" value="GPCR_Rhodpsn_7TM"/>
</dbReference>
<dbReference type="OrthoDB" id="9990906at2759"/>
<comment type="caution">
    <text evidence="11">The sequence shown here is derived from an EMBL/GenBank/DDBJ whole genome shotgun (WGS) entry which is preliminary data.</text>
</comment>
<dbReference type="Gene3D" id="1.20.1070.10">
    <property type="entry name" value="Rhodopsin 7-helix transmembrane proteins"/>
    <property type="match status" value="1"/>
</dbReference>
<accession>A0A8T3DBH3</accession>
<evidence type="ECO:0000256" key="9">
    <source>
        <dbReference type="SAM" id="Phobius"/>
    </source>
</evidence>
<keyword evidence="5" id="KW-0297">G-protein coupled receptor</keyword>
<feature type="transmembrane region" description="Helical" evidence="9">
    <location>
        <begin position="196"/>
        <end position="216"/>
    </location>
</feature>
<dbReference type="InterPro" id="IPR000276">
    <property type="entry name" value="GPCR_Rhodpsn"/>
</dbReference>
<keyword evidence="4 9" id="KW-1133">Transmembrane helix</keyword>
<reference evidence="11" key="1">
    <citation type="submission" date="2021-01" db="EMBL/GenBank/DDBJ databases">
        <authorList>
            <person name="Zahm M."/>
            <person name="Roques C."/>
            <person name="Cabau C."/>
            <person name="Klopp C."/>
            <person name="Donnadieu C."/>
            <person name="Jouanno E."/>
            <person name="Lampietro C."/>
            <person name="Louis A."/>
            <person name="Herpin A."/>
            <person name="Echchiki A."/>
            <person name="Berthelot C."/>
            <person name="Parey E."/>
            <person name="Roest-Crollius H."/>
            <person name="Braasch I."/>
            <person name="Postlethwait J."/>
            <person name="Bobe J."/>
            <person name="Montfort J."/>
            <person name="Bouchez O."/>
            <person name="Begum T."/>
            <person name="Mejri S."/>
            <person name="Adams A."/>
            <person name="Chen W.-J."/>
            <person name="Guiguen Y."/>
        </authorList>
    </citation>
    <scope>NUCLEOTIDE SEQUENCE</scope>
    <source>
        <tissue evidence="11">Blood</tissue>
    </source>
</reference>
<evidence type="ECO:0000256" key="1">
    <source>
        <dbReference type="ARBA" id="ARBA00004651"/>
    </source>
</evidence>
<evidence type="ECO:0000256" key="4">
    <source>
        <dbReference type="ARBA" id="ARBA00022989"/>
    </source>
</evidence>
<proteinExistence type="predicted"/>
<dbReference type="PRINTS" id="PR00237">
    <property type="entry name" value="GPCRRHODOPSN"/>
</dbReference>
<sequence>MNLSLLEKEYGNVTCNCSINSFKRRVYPATYLLIFFLGLAFGGVSLCSFFSIFRAKRHFTSVNLYMFNLLVSDLMLLCSLPFRASYYLMDSGWVFGDSTCRLVSFVFYINMYGSIYFFVVLSVMRYLAVMHPYRYIELQKGRAAWVVCLVIWLVVSLASLPLLGAGSTNDNMGQTKCLELVRKNIDTIVAMNNATLFFGFVLPVAVVTFCYIYIVCNLLKPKDIGGKRRPSHRMSCALVVIVLTIFLICFLPYHVVRILFLESEKRLLQPHPLLFCWGKFLEVLPQKEDRHMEKKSQEQIYGKNTKP</sequence>
<evidence type="ECO:0000256" key="7">
    <source>
        <dbReference type="ARBA" id="ARBA00023170"/>
    </source>
</evidence>
<dbReference type="GO" id="GO:0004930">
    <property type="term" value="F:G protein-coupled receptor activity"/>
    <property type="evidence" value="ECO:0007669"/>
    <property type="project" value="UniProtKB-KW"/>
</dbReference>
<dbReference type="SUPFAM" id="SSF81321">
    <property type="entry name" value="Family A G protein-coupled receptor-like"/>
    <property type="match status" value="1"/>
</dbReference>
<feature type="domain" description="G-protein coupled receptors family 1 profile" evidence="10">
    <location>
        <begin position="44"/>
        <end position="259"/>
    </location>
</feature>
<evidence type="ECO:0000259" key="10">
    <source>
        <dbReference type="PROSITE" id="PS50262"/>
    </source>
</evidence>
<dbReference type="PANTHER" id="PTHR24231:SF48">
    <property type="entry name" value="G-PROTEIN COUPLED RECEPTORS FAMILY 1 PROFILE DOMAIN-CONTAINING PROTEIN"/>
    <property type="match status" value="1"/>
</dbReference>
<evidence type="ECO:0000256" key="2">
    <source>
        <dbReference type="ARBA" id="ARBA00022475"/>
    </source>
</evidence>
<keyword evidence="12" id="KW-1185">Reference proteome</keyword>
<comment type="subcellular location">
    <subcellularLocation>
        <location evidence="1">Cell membrane</location>
        <topology evidence="1">Multi-pass membrane protein</topology>
    </subcellularLocation>
</comment>
<keyword evidence="8" id="KW-0807">Transducer</keyword>
<keyword evidence="2" id="KW-1003">Cell membrane</keyword>